<keyword evidence="3" id="KW-1185">Reference proteome</keyword>
<dbReference type="GeneID" id="5492745"/>
<proteinExistence type="predicted"/>
<protein>
    <submittedName>
        <fullName evidence="2">Uncharacterized protein</fullName>
    </submittedName>
</protein>
<feature type="transmembrane region" description="Helical" evidence="1">
    <location>
        <begin position="18"/>
        <end position="35"/>
    </location>
</feature>
<dbReference type="Proteomes" id="UP000001312">
    <property type="component" value="Unassembled WGS sequence"/>
</dbReference>
<dbReference type="AlphaFoldDB" id="A7EAR4"/>
<dbReference type="RefSeq" id="XP_001596180.1">
    <property type="nucleotide sequence ID" value="XM_001596130.1"/>
</dbReference>
<dbReference type="InParanoid" id="A7EAR4"/>
<dbReference type="KEGG" id="ssl:SS1G_02396"/>
<dbReference type="HOGENOM" id="CLU_2484669_0_0_1"/>
<keyword evidence="1" id="KW-1133">Transmembrane helix</keyword>
<organism evidence="2 3">
    <name type="scientific">Sclerotinia sclerotiorum (strain ATCC 18683 / 1980 / Ss-1)</name>
    <name type="common">White mold</name>
    <name type="synonym">Whetzelinia sclerotiorum</name>
    <dbReference type="NCBI Taxonomy" id="665079"/>
    <lineage>
        <taxon>Eukaryota</taxon>
        <taxon>Fungi</taxon>
        <taxon>Dikarya</taxon>
        <taxon>Ascomycota</taxon>
        <taxon>Pezizomycotina</taxon>
        <taxon>Leotiomycetes</taxon>
        <taxon>Helotiales</taxon>
        <taxon>Sclerotiniaceae</taxon>
        <taxon>Sclerotinia</taxon>
    </lineage>
</organism>
<gene>
    <name evidence="2" type="ORF">SS1G_02396</name>
</gene>
<evidence type="ECO:0000313" key="2">
    <source>
        <dbReference type="EMBL" id="EDN99542.1"/>
    </source>
</evidence>
<accession>A7EAR4</accession>
<reference evidence="3" key="1">
    <citation type="journal article" date="2011" name="PLoS Genet.">
        <title>Genomic analysis of the necrotrophic fungal pathogens Sclerotinia sclerotiorum and Botrytis cinerea.</title>
        <authorList>
            <person name="Amselem J."/>
            <person name="Cuomo C.A."/>
            <person name="van Kan J.A."/>
            <person name="Viaud M."/>
            <person name="Benito E.P."/>
            <person name="Couloux A."/>
            <person name="Coutinho P.M."/>
            <person name="de Vries R.P."/>
            <person name="Dyer P.S."/>
            <person name="Fillinger S."/>
            <person name="Fournier E."/>
            <person name="Gout L."/>
            <person name="Hahn M."/>
            <person name="Kohn L."/>
            <person name="Lapalu N."/>
            <person name="Plummer K.M."/>
            <person name="Pradier J.M."/>
            <person name="Quevillon E."/>
            <person name="Sharon A."/>
            <person name="Simon A."/>
            <person name="ten Have A."/>
            <person name="Tudzynski B."/>
            <person name="Tudzynski P."/>
            <person name="Wincker P."/>
            <person name="Andrew M."/>
            <person name="Anthouard V."/>
            <person name="Beever R.E."/>
            <person name="Beffa R."/>
            <person name="Benoit I."/>
            <person name="Bouzid O."/>
            <person name="Brault B."/>
            <person name="Chen Z."/>
            <person name="Choquer M."/>
            <person name="Collemare J."/>
            <person name="Cotton P."/>
            <person name="Danchin E.G."/>
            <person name="Da Silva C."/>
            <person name="Gautier A."/>
            <person name="Giraud C."/>
            <person name="Giraud T."/>
            <person name="Gonzalez C."/>
            <person name="Grossetete S."/>
            <person name="Guldener U."/>
            <person name="Henrissat B."/>
            <person name="Howlett B.J."/>
            <person name="Kodira C."/>
            <person name="Kretschmer M."/>
            <person name="Lappartient A."/>
            <person name="Leroch M."/>
            <person name="Levis C."/>
            <person name="Mauceli E."/>
            <person name="Neuveglise C."/>
            <person name="Oeser B."/>
            <person name="Pearson M."/>
            <person name="Poulain J."/>
            <person name="Poussereau N."/>
            <person name="Quesneville H."/>
            <person name="Rascle C."/>
            <person name="Schumacher J."/>
            <person name="Segurens B."/>
            <person name="Sexton A."/>
            <person name="Silva E."/>
            <person name="Sirven C."/>
            <person name="Soanes D.M."/>
            <person name="Talbot N.J."/>
            <person name="Templeton M."/>
            <person name="Yandava C."/>
            <person name="Yarden O."/>
            <person name="Zeng Q."/>
            <person name="Rollins J.A."/>
            <person name="Lebrun M.H."/>
            <person name="Dickman M."/>
        </authorList>
    </citation>
    <scope>NUCLEOTIDE SEQUENCE [LARGE SCALE GENOMIC DNA]</scope>
    <source>
        <strain evidence="3">ATCC 18683 / 1980 / Ss-1</strain>
    </source>
</reference>
<keyword evidence="1" id="KW-0472">Membrane</keyword>
<dbReference type="EMBL" id="CH476623">
    <property type="protein sequence ID" value="EDN99542.1"/>
    <property type="molecule type" value="Genomic_DNA"/>
</dbReference>
<evidence type="ECO:0000313" key="3">
    <source>
        <dbReference type="Proteomes" id="UP000001312"/>
    </source>
</evidence>
<keyword evidence="1" id="KW-0812">Transmembrane</keyword>
<evidence type="ECO:0000256" key="1">
    <source>
        <dbReference type="SAM" id="Phobius"/>
    </source>
</evidence>
<sequence>MAWPPSHQYHKKLRRREYAAHPFIFTIFTMFSYRVRSAVLDAKIYHSHSATVLEDNLRITYFGAAAVLSPVRRAVYIKVDGRINSRV</sequence>
<name>A7EAR4_SCLS1</name>